<dbReference type="InterPro" id="IPR036259">
    <property type="entry name" value="MFS_trans_sf"/>
</dbReference>
<dbReference type="PROSITE" id="PS50850">
    <property type="entry name" value="MFS"/>
    <property type="match status" value="1"/>
</dbReference>
<evidence type="ECO:0000256" key="5">
    <source>
        <dbReference type="ARBA" id="ARBA00022989"/>
    </source>
</evidence>
<evidence type="ECO:0000256" key="1">
    <source>
        <dbReference type="ARBA" id="ARBA00004651"/>
    </source>
</evidence>
<dbReference type="Gene3D" id="1.20.1250.20">
    <property type="entry name" value="MFS general substrate transporter like domains"/>
    <property type="match status" value="1"/>
</dbReference>
<evidence type="ECO:0000256" key="4">
    <source>
        <dbReference type="ARBA" id="ARBA00022692"/>
    </source>
</evidence>
<comment type="subcellular location">
    <subcellularLocation>
        <location evidence="1">Cell membrane</location>
        <topology evidence="1">Multi-pass membrane protein</topology>
    </subcellularLocation>
</comment>
<dbReference type="CDD" id="cd06173">
    <property type="entry name" value="MFS_MefA_like"/>
    <property type="match status" value="1"/>
</dbReference>
<name>A0A1T2ZDU1_PSEFL</name>
<keyword evidence="6" id="KW-0472">Membrane</keyword>
<evidence type="ECO:0000256" key="3">
    <source>
        <dbReference type="ARBA" id="ARBA00022475"/>
    </source>
</evidence>
<dbReference type="RefSeq" id="WP_053255890.1">
    <property type="nucleotide sequence ID" value="NZ_CBCRXZ010000002.1"/>
</dbReference>
<accession>A0A1T2ZDU1</accession>
<keyword evidence="4" id="KW-0812">Transmembrane</keyword>
<evidence type="ECO:0000256" key="2">
    <source>
        <dbReference type="ARBA" id="ARBA00022448"/>
    </source>
</evidence>
<dbReference type="EMBL" id="LS483372">
    <property type="protein sequence ID" value="SQF91842.1"/>
    <property type="molecule type" value="Genomic_DNA"/>
</dbReference>
<gene>
    <name evidence="7" type="ORF">NCTC10038_03269</name>
</gene>
<dbReference type="InterPro" id="IPR020846">
    <property type="entry name" value="MFS_dom"/>
</dbReference>
<evidence type="ECO:0000256" key="6">
    <source>
        <dbReference type="ARBA" id="ARBA00023136"/>
    </source>
</evidence>
<proteinExistence type="predicted"/>
<sequence length="416" mass="45273">MLSLLSLIAGREFRKYIAASILTAIGSGMYFVAISWYIYTTSGSAMAVGWVLIVSSLPGLLFSPWIGVLVDRWNVRSICIVADFARALILLFVAVSMYYGVLGLTAVYLATFLIALCEHFFQPAVGALIRDIVPKERLLEANVSSSMSMQIGLLIGASIGGFLVALFGTQYVVIINIISFSISGVLTLWIKHTPAIKHAVERLVTPGAMREFYDAIRYAIGTRFVIGLALQQMFIYVTLSVCNTLLPIFADRELSAGAQGFGLIDAVWGMGAICGGFSLTYLVKKIHAEWFGVFGLGAISFLLFVFLTANSVPQAAAAYFLLGAFVVMIRVNSDTLIATGVEPSQFGKVKAAISMFISYVSLIAYAGVGYLGDIMSVRWIYFILSVVILCSALGMTWKNILKDRHLLLMDKINNAN</sequence>
<dbReference type="AlphaFoldDB" id="A0A1T2ZDU1"/>
<organism evidence="7 8">
    <name type="scientific">Pseudomonas fluorescens</name>
    <dbReference type="NCBI Taxonomy" id="294"/>
    <lineage>
        <taxon>Bacteria</taxon>
        <taxon>Pseudomonadati</taxon>
        <taxon>Pseudomonadota</taxon>
        <taxon>Gammaproteobacteria</taxon>
        <taxon>Pseudomonadales</taxon>
        <taxon>Pseudomonadaceae</taxon>
        <taxon>Pseudomonas</taxon>
    </lineage>
</organism>
<keyword evidence="3" id="KW-1003">Cell membrane</keyword>
<dbReference type="GO" id="GO:0005886">
    <property type="term" value="C:plasma membrane"/>
    <property type="evidence" value="ECO:0007669"/>
    <property type="project" value="UniProtKB-SubCell"/>
</dbReference>
<keyword evidence="5" id="KW-1133">Transmembrane helix</keyword>
<dbReference type="GeneID" id="61639162"/>
<dbReference type="PANTHER" id="PTHR23513:SF6">
    <property type="entry name" value="MAJOR FACILITATOR SUPERFAMILY ASSOCIATED DOMAIN-CONTAINING PROTEIN"/>
    <property type="match status" value="1"/>
</dbReference>
<dbReference type="SUPFAM" id="SSF103473">
    <property type="entry name" value="MFS general substrate transporter"/>
    <property type="match status" value="1"/>
</dbReference>
<dbReference type="GO" id="GO:0022857">
    <property type="term" value="F:transmembrane transporter activity"/>
    <property type="evidence" value="ECO:0007669"/>
    <property type="project" value="InterPro"/>
</dbReference>
<evidence type="ECO:0000313" key="8">
    <source>
        <dbReference type="Proteomes" id="UP000248640"/>
    </source>
</evidence>
<dbReference type="Pfam" id="PF05977">
    <property type="entry name" value="MFS_3"/>
    <property type="match status" value="1"/>
</dbReference>
<reference evidence="7 8" key="1">
    <citation type="submission" date="2018-06" db="EMBL/GenBank/DDBJ databases">
        <authorList>
            <consortium name="Pathogen Informatics"/>
            <person name="Doyle S."/>
        </authorList>
    </citation>
    <scope>NUCLEOTIDE SEQUENCE [LARGE SCALE GENOMIC DNA]</scope>
    <source>
        <strain evidence="7 8">NCTC10038</strain>
    </source>
</reference>
<keyword evidence="2" id="KW-0813">Transport</keyword>
<dbReference type="PANTHER" id="PTHR23513">
    <property type="entry name" value="INTEGRAL MEMBRANE EFFLUX PROTEIN-RELATED"/>
    <property type="match status" value="1"/>
</dbReference>
<evidence type="ECO:0000313" key="7">
    <source>
        <dbReference type="EMBL" id="SQF91842.1"/>
    </source>
</evidence>
<dbReference type="Proteomes" id="UP000248640">
    <property type="component" value="Chromosome 1"/>
</dbReference>
<dbReference type="InterPro" id="IPR010290">
    <property type="entry name" value="TM_effector"/>
</dbReference>
<protein>
    <submittedName>
        <fullName evidence="7">Transporter</fullName>
    </submittedName>
</protein>